<evidence type="ECO:0000256" key="2">
    <source>
        <dbReference type="ARBA" id="ARBA00005466"/>
    </source>
</evidence>
<dbReference type="InterPro" id="IPR016166">
    <property type="entry name" value="FAD-bd_PCMH"/>
</dbReference>
<dbReference type="OrthoDB" id="415825at2759"/>
<dbReference type="Proteomes" id="UP000799436">
    <property type="component" value="Unassembled WGS sequence"/>
</dbReference>
<evidence type="ECO:0000256" key="1">
    <source>
        <dbReference type="ARBA" id="ARBA00001974"/>
    </source>
</evidence>
<dbReference type="InterPro" id="IPR016167">
    <property type="entry name" value="FAD-bd_PCMH_sub1"/>
</dbReference>
<dbReference type="InterPro" id="IPR036318">
    <property type="entry name" value="FAD-bd_PCMH-like_sf"/>
</dbReference>
<dbReference type="Gene3D" id="3.30.43.10">
    <property type="entry name" value="Uridine Diphospho-n-acetylenolpyruvylglucosamine Reductase, domain 2"/>
    <property type="match status" value="1"/>
</dbReference>
<keyword evidence="5" id="KW-0560">Oxidoreductase</keyword>
<keyword evidence="4" id="KW-0274">FAD</keyword>
<gene>
    <name evidence="7" type="ORF">EJ03DRAFT_201719</name>
</gene>
<evidence type="ECO:0000259" key="6">
    <source>
        <dbReference type="PROSITE" id="PS51387"/>
    </source>
</evidence>
<accession>A0A6G1LIC2</accession>
<name>A0A6G1LIC2_9PEZI</name>
<comment type="similarity">
    <text evidence="2">Belongs to the oxygen-dependent FAD-linked oxidoreductase family.</text>
</comment>
<evidence type="ECO:0000256" key="5">
    <source>
        <dbReference type="ARBA" id="ARBA00023002"/>
    </source>
</evidence>
<evidence type="ECO:0000256" key="3">
    <source>
        <dbReference type="ARBA" id="ARBA00022630"/>
    </source>
</evidence>
<dbReference type="PROSITE" id="PS51387">
    <property type="entry name" value="FAD_PCMH"/>
    <property type="match status" value="1"/>
</dbReference>
<proteinExistence type="inferred from homology"/>
<dbReference type="PANTHER" id="PTHR42973:SF39">
    <property type="entry name" value="FAD-BINDING PCMH-TYPE DOMAIN-CONTAINING PROTEIN"/>
    <property type="match status" value="1"/>
</dbReference>
<evidence type="ECO:0000313" key="7">
    <source>
        <dbReference type="EMBL" id="KAF2772319.1"/>
    </source>
</evidence>
<evidence type="ECO:0000313" key="8">
    <source>
        <dbReference type="Proteomes" id="UP000799436"/>
    </source>
</evidence>
<dbReference type="Pfam" id="PF01565">
    <property type="entry name" value="FAD_binding_4"/>
    <property type="match status" value="1"/>
</dbReference>
<keyword evidence="8" id="KW-1185">Reference proteome</keyword>
<comment type="cofactor">
    <cofactor evidence="1">
        <name>FAD</name>
        <dbReference type="ChEBI" id="CHEBI:57692"/>
    </cofactor>
</comment>
<sequence>MENCGFKVLRRDEPGYEEARRGACWNGLVPERYPEIIAYPEQNEHVELAVQYARSIGMSVIAKSGGHSWTASFLREGGMLLDMVKMKKFTFNKEQRTAEVQPACYGADLNAAIMPHGLMFPGGHCPSVGIGGFLLQGGFGWNSRKWGLACESVTAIDVVNAEGKLIHADENENSDFYWAARGAGCGYFGVVCRFYLKLHTLPTGIMYSRYILPVSALDELYLSMEKEAHKLPRSLEVGTFIGRDQDGFKEPTIAFYGDALSETEEEALEGLKIMDDLPVIKQAMHVERFQRCTLKTMLGRFEAILDSRGKHYNTNNFWSDSPMVKLLPAVKDIIATLPPAPSHLYMFFWYPEDRELPDMAFSMQSKVWMSLYAISDDAADDKPNRQYVVDRIRAVDEWSTGTQLADENLPGHPAKFMRVEKFEKLERLRAKHDPEGRFFTYLRVPRMFEDVKAKISRSKTGARI</sequence>
<dbReference type="GO" id="GO:0071949">
    <property type="term" value="F:FAD binding"/>
    <property type="evidence" value="ECO:0007669"/>
    <property type="project" value="InterPro"/>
</dbReference>
<dbReference type="AlphaFoldDB" id="A0A6G1LIC2"/>
<dbReference type="PANTHER" id="PTHR42973">
    <property type="entry name" value="BINDING OXIDOREDUCTASE, PUTATIVE (AFU_ORTHOLOGUE AFUA_1G17690)-RELATED"/>
    <property type="match status" value="1"/>
</dbReference>
<protein>
    <submittedName>
        <fullName evidence="7">Oxidoreductase, FAD-binding protein</fullName>
    </submittedName>
</protein>
<dbReference type="SUPFAM" id="SSF56176">
    <property type="entry name" value="FAD-binding/transporter-associated domain-like"/>
    <property type="match status" value="1"/>
</dbReference>
<feature type="domain" description="FAD-binding PCMH-type" evidence="6">
    <location>
        <begin position="29"/>
        <end position="201"/>
    </location>
</feature>
<dbReference type="Gene3D" id="3.40.462.20">
    <property type="match status" value="1"/>
</dbReference>
<reference evidence="7" key="1">
    <citation type="journal article" date="2020" name="Stud. Mycol.">
        <title>101 Dothideomycetes genomes: a test case for predicting lifestyles and emergence of pathogens.</title>
        <authorList>
            <person name="Haridas S."/>
            <person name="Albert R."/>
            <person name="Binder M."/>
            <person name="Bloem J."/>
            <person name="Labutti K."/>
            <person name="Salamov A."/>
            <person name="Andreopoulos B."/>
            <person name="Baker S."/>
            <person name="Barry K."/>
            <person name="Bills G."/>
            <person name="Bluhm B."/>
            <person name="Cannon C."/>
            <person name="Castanera R."/>
            <person name="Culley D."/>
            <person name="Daum C."/>
            <person name="Ezra D."/>
            <person name="Gonzalez J."/>
            <person name="Henrissat B."/>
            <person name="Kuo A."/>
            <person name="Liang C."/>
            <person name="Lipzen A."/>
            <person name="Lutzoni F."/>
            <person name="Magnuson J."/>
            <person name="Mondo S."/>
            <person name="Nolan M."/>
            <person name="Ohm R."/>
            <person name="Pangilinan J."/>
            <person name="Park H.-J."/>
            <person name="Ramirez L."/>
            <person name="Alfaro M."/>
            <person name="Sun H."/>
            <person name="Tritt A."/>
            <person name="Yoshinaga Y."/>
            <person name="Zwiers L.-H."/>
            <person name="Turgeon B."/>
            <person name="Goodwin S."/>
            <person name="Spatafora J."/>
            <person name="Crous P."/>
            <person name="Grigoriev I."/>
        </authorList>
    </citation>
    <scope>NUCLEOTIDE SEQUENCE</scope>
    <source>
        <strain evidence="7">CBS 116005</strain>
    </source>
</reference>
<dbReference type="GO" id="GO:0016491">
    <property type="term" value="F:oxidoreductase activity"/>
    <property type="evidence" value="ECO:0007669"/>
    <property type="project" value="UniProtKB-KW"/>
</dbReference>
<keyword evidence="3" id="KW-0285">Flavoprotein</keyword>
<dbReference type="InterPro" id="IPR016169">
    <property type="entry name" value="FAD-bd_PCMH_sub2"/>
</dbReference>
<evidence type="ECO:0000256" key="4">
    <source>
        <dbReference type="ARBA" id="ARBA00022827"/>
    </source>
</evidence>
<organism evidence="7 8">
    <name type="scientific">Teratosphaeria nubilosa</name>
    <dbReference type="NCBI Taxonomy" id="161662"/>
    <lineage>
        <taxon>Eukaryota</taxon>
        <taxon>Fungi</taxon>
        <taxon>Dikarya</taxon>
        <taxon>Ascomycota</taxon>
        <taxon>Pezizomycotina</taxon>
        <taxon>Dothideomycetes</taxon>
        <taxon>Dothideomycetidae</taxon>
        <taxon>Mycosphaerellales</taxon>
        <taxon>Teratosphaeriaceae</taxon>
        <taxon>Teratosphaeria</taxon>
    </lineage>
</organism>
<dbReference type="InterPro" id="IPR006094">
    <property type="entry name" value="Oxid_FAD_bind_N"/>
</dbReference>
<dbReference type="EMBL" id="ML995815">
    <property type="protein sequence ID" value="KAF2772319.1"/>
    <property type="molecule type" value="Genomic_DNA"/>
</dbReference>
<dbReference type="InterPro" id="IPR050416">
    <property type="entry name" value="FAD-linked_Oxidoreductase"/>
</dbReference>
<dbReference type="Gene3D" id="3.30.465.10">
    <property type="match status" value="1"/>
</dbReference>